<dbReference type="EMBL" id="GL888094">
    <property type="protein sequence ID" value="EGI67622.1"/>
    <property type="molecule type" value="Genomic_DNA"/>
</dbReference>
<reference evidence="2" key="1">
    <citation type="submission" date="2011-02" db="EMBL/GenBank/DDBJ databases">
        <title>The genome of the leaf-cutting ant Acromyrmex echinatior suggests key adaptations to social evolution and fungus farming.</title>
        <authorList>
            <person name="Nygaard S."/>
            <person name="Zhang G."/>
        </authorList>
    </citation>
    <scope>NUCLEOTIDE SEQUENCE</scope>
</reference>
<organism evidence="3">
    <name type="scientific">Acromyrmex echinatior</name>
    <name type="common">Panamanian leafcutter ant</name>
    <name type="synonym">Acromyrmex octospinosus echinatior</name>
    <dbReference type="NCBI Taxonomy" id="103372"/>
    <lineage>
        <taxon>Eukaryota</taxon>
        <taxon>Metazoa</taxon>
        <taxon>Ecdysozoa</taxon>
        <taxon>Arthropoda</taxon>
        <taxon>Hexapoda</taxon>
        <taxon>Insecta</taxon>
        <taxon>Pterygota</taxon>
        <taxon>Neoptera</taxon>
        <taxon>Endopterygota</taxon>
        <taxon>Hymenoptera</taxon>
        <taxon>Apocrita</taxon>
        <taxon>Aculeata</taxon>
        <taxon>Formicoidea</taxon>
        <taxon>Formicidae</taxon>
        <taxon>Myrmicinae</taxon>
        <taxon>Acromyrmex</taxon>
    </lineage>
</organism>
<dbReference type="eggNOG" id="KOG4203">
    <property type="taxonomic scope" value="Eukaryota"/>
</dbReference>
<evidence type="ECO:0000256" key="1">
    <source>
        <dbReference type="SAM" id="MobiDB-lite"/>
    </source>
</evidence>
<dbReference type="STRING" id="103372.F4WDU8"/>
<evidence type="ECO:0000313" key="2">
    <source>
        <dbReference type="EMBL" id="EGI67622.1"/>
    </source>
</evidence>
<protein>
    <submittedName>
        <fullName evidence="2">Armadillo segment polarity protein</fullName>
    </submittedName>
</protein>
<dbReference type="InParanoid" id="F4WDU8"/>
<keyword evidence="3" id="KW-1185">Reference proteome</keyword>
<name>F4WDU8_ACREC</name>
<feature type="region of interest" description="Disordered" evidence="1">
    <location>
        <begin position="16"/>
        <end position="60"/>
    </location>
</feature>
<proteinExistence type="predicted"/>
<sequence>MSQVYENLDSHLQSKMSASSCQYDRIAPNNRERTPGLSGDGDEQQSSRMGATFPPAKGDKISGDDLATRLFQNLLNCGLRTLSSHLITATLARLMLGGVIVWEHHVKLTCKLSHYRQGLLAISKSDGIPALKKLLSSPVESVLFYAVIRH</sequence>
<gene>
    <name evidence="2" type="ORF">G5I_03767</name>
</gene>
<dbReference type="AlphaFoldDB" id="F4WDU8"/>
<evidence type="ECO:0000313" key="3">
    <source>
        <dbReference type="Proteomes" id="UP000007755"/>
    </source>
</evidence>
<accession>F4WDU8</accession>
<dbReference type="Proteomes" id="UP000007755">
    <property type="component" value="Unassembled WGS sequence"/>
</dbReference>